<keyword evidence="7" id="KW-1185">Reference proteome</keyword>
<proteinExistence type="predicted"/>
<dbReference type="InterPro" id="IPR018062">
    <property type="entry name" value="HTH_AraC-typ_CS"/>
</dbReference>
<dbReference type="SMART" id="SM00342">
    <property type="entry name" value="HTH_ARAC"/>
    <property type="match status" value="1"/>
</dbReference>
<dbReference type="InterPro" id="IPR011051">
    <property type="entry name" value="RmlC_Cupin_sf"/>
</dbReference>
<dbReference type="Gene3D" id="2.60.120.10">
    <property type="entry name" value="Jelly Rolls"/>
    <property type="match status" value="1"/>
</dbReference>
<dbReference type="eggNOG" id="COG2207">
    <property type="taxonomic scope" value="Bacteria"/>
</dbReference>
<keyword evidence="2" id="KW-0238">DNA-binding</keyword>
<name>N8VCG6_9GAMM</name>
<dbReference type="SUPFAM" id="SSF46689">
    <property type="entry name" value="Homeodomain-like"/>
    <property type="match status" value="1"/>
</dbReference>
<dbReference type="RefSeq" id="WP_004787344.1">
    <property type="nucleotide sequence ID" value="NZ_KB849409.1"/>
</dbReference>
<protein>
    <recommendedName>
        <fullName evidence="5">HTH araC/xylS-type domain-containing protein</fullName>
    </recommendedName>
</protein>
<evidence type="ECO:0000259" key="5">
    <source>
        <dbReference type="PROSITE" id="PS01124"/>
    </source>
</evidence>
<dbReference type="InterPro" id="IPR018060">
    <property type="entry name" value="HTH_AraC"/>
</dbReference>
<dbReference type="EMBL" id="APPE01000087">
    <property type="protein sequence ID" value="ENU97556.1"/>
    <property type="molecule type" value="Genomic_DNA"/>
</dbReference>
<evidence type="ECO:0000256" key="2">
    <source>
        <dbReference type="ARBA" id="ARBA00023125"/>
    </source>
</evidence>
<accession>N8VCG6</accession>
<dbReference type="Pfam" id="PF12833">
    <property type="entry name" value="HTH_18"/>
    <property type="match status" value="1"/>
</dbReference>
<dbReference type="PRINTS" id="PR00032">
    <property type="entry name" value="HTHARAC"/>
</dbReference>
<dbReference type="Pfam" id="PF02311">
    <property type="entry name" value="AraC_binding"/>
    <property type="match status" value="1"/>
</dbReference>
<keyword evidence="4" id="KW-0804">Transcription</keyword>
<dbReference type="GO" id="GO:0003700">
    <property type="term" value="F:DNA-binding transcription factor activity"/>
    <property type="evidence" value="ECO:0007669"/>
    <property type="project" value="InterPro"/>
</dbReference>
<dbReference type="CDD" id="cd06124">
    <property type="entry name" value="cupin_NimR-like_N"/>
    <property type="match status" value="1"/>
</dbReference>
<dbReference type="InterPro" id="IPR020449">
    <property type="entry name" value="Tscrpt_reg_AraC-type_HTH"/>
</dbReference>
<evidence type="ECO:0000256" key="1">
    <source>
        <dbReference type="ARBA" id="ARBA00023015"/>
    </source>
</evidence>
<dbReference type="AlphaFoldDB" id="N8VCG6"/>
<dbReference type="PANTHER" id="PTHR11019">
    <property type="entry name" value="HTH-TYPE TRANSCRIPTIONAL REGULATOR NIMR"/>
    <property type="match status" value="1"/>
</dbReference>
<organism evidence="6 7">
    <name type="scientific">Acinetobacter variabilis</name>
    <dbReference type="NCBI Taxonomy" id="70346"/>
    <lineage>
        <taxon>Bacteria</taxon>
        <taxon>Pseudomonadati</taxon>
        <taxon>Pseudomonadota</taxon>
        <taxon>Gammaproteobacteria</taxon>
        <taxon>Moraxellales</taxon>
        <taxon>Moraxellaceae</taxon>
        <taxon>Acinetobacter</taxon>
    </lineage>
</organism>
<reference evidence="6 7" key="1">
    <citation type="submission" date="2013-02" db="EMBL/GenBank/DDBJ databases">
        <title>The Genome Sequence of Acinetobacter sp. NIPH 899.</title>
        <authorList>
            <consortium name="The Broad Institute Genome Sequencing Platform"/>
            <consortium name="The Broad Institute Genome Sequencing Center for Infectious Disease"/>
            <person name="Cerqueira G."/>
            <person name="Feldgarden M."/>
            <person name="Courvalin P."/>
            <person name="Perichon B."/>
            <person name="Grillot-Courvalin C."/>
            <person name="Clermont D."/>
            <person name="Rocha E."/>
            <person name="Yoon E.-J."/>
            <person name="Nemec A."/>
            <person name="Walker B."/>
            <person name="Young S.K."/>
            <person name="Zeng Q."/>
            <person name="Gargeya S."/>
            <person name="Fitzgerald M."/>
            <person name="Haas B."/>
            <person name="Abouelleil A."/>
            <person name="Alvarado L."/>
            <person name="Arachchi H.M."/>
            <person name="Berlin A.M."/>
            <person name="Chapman S.B."/>
            <person name="Dewar J."/>
            <person name="Goldberg J."/>
            <person name="Griggs A."/>
            <person name="Gujja S."/>
            <person name="Hansen M."/>
            <person name="Howarth C."/>
            <person name="Imamovic A."/>
            <person name="Larimer J."/>
            <person name="McCowan C."/>
            <person name="Murphy C."/>
            <person name="Neiman D."/>
            <person name="Pearson M."/>
            <person name="Priest M."/>
            <person name="Roberts A."/>
            <person name="Saif S."/>
            <person name="Shea T."/>
            <person name="Sisk P."/>
            <person name="Sykes S."/>
            <person name="Wortman J."/>
            <person name="Nusbaum C."/>
            <person name="Birren B."/>
        </authorList>
    </citation>
    <scope>NUCLEOTIDE SEQUENCE [LARGE SCALE GENOMIC DNA]</scope>
    <source>
        <strain evidence="6 7">NIPH 899</strain>
    </source>
</reference>
<evidence type="ECO:0000256" key="3">
    <source>
        <dbReference type="ARBA" id="ARBA00023159"/>
    </source>
</evidence>
<dbReference type="PROSITE" id="PS00041">
    <property type="entry name" value="HTH_ARAC_FAMILY_1"/>
    <property type="match status" value="1"/>
</dbReference>
<dbReference type="InterPro" id="IPR014710">
    <property type="entry name" value="RmlC-like_jellyroll"/>
</dbReference>
<evidence type="ECO:0000313" key="7">
    <source>
        <dbReference type="Proteomes" id="UP000013070"/>
    </source>
</evidence>
<dbReference type="InterPro" id="IPR009057">
    <property type="entry name" value="Homeodomain-like_sf"/>
</dbReference>
<dbReference type="GO" id="GO:0043565">
    <property type="term" value="F:sequence-specific DNA binding"/>
    <property type="evidence" value="ECO:0007669"/>
    <property type="project" value="InterPro"/>
</dbReference>
<dbReference type="SUPFAM" id="SSF51182">
    <property type="entry name" value="RmlC-like cupins"/>
    <property type="match status" value="1"/>
</dbReference>
<dbReference type="Gene3D" id="1.10.10.60">
    <property type="entry name" value="Homeodomain-like"/>
    <property type="match status" value="1"/>
</dbReference>
<gene>
    <name evidence="6" type="ORF">F969_03786</name>
</gene>
<evidence type="ECO:0000256" key="4">
    <source>
        <dbReference type="ARBA" id="ARBA00023163"/>
    </source>
</evidence>
<comment type="caution">
    <text evidence="6">The sequence shown here is derived from an EMBL/GenBank/DDBJ whole genome shotgun (WGS) entry which is preliminary data.</text>
</comment>
<dbReference type="PROSITE" id="PS01124">
    <property type="entry name" value="HTH_ARAC_FAMILY_2"/>
    <property type="match status" value="1"/>
</dbReference>
<feature type="domain" description="HTH araC/xylS-type" evidence="5">
    <location>
        <begin position="154"/>
        <end position="251"/>
    </location>
</feature>
<evidence type="ECO:0000313" key="6">
    <source>
        <dbReference type="EMBL" id="ENU97556.1"/>
    </source>
</evidence>
<keyword evidence="3" id="KW-0010">Activator</keyword>
<dbReference type="InterPro" id="IPR003313">
    <property type="entry name" value="AraC-bd"/>
</dbReference>
<dbReference type="PATRIC" id="fig|1217710.3.peg.3637"/>
<keyword evidence="1" id="KW-0805">Transcription regulation</keyword>
<dbReference type="HOGENOM" id="CLU_000445_87_4_6"/>
<dbReference type="PANTHER" id="PTHR11019:SF159">
    <property type="entry name" value="TRANSCRIPTIONAL REGULATOR-RELATED"/>
    <property type="match status" value="1"/>
</dbReference>
<dbReference type="Proteomes" id="UP000013070">
    <property type="component" value="Unassembled WGS sequence"/>
</dbReference>
<sequence>MFYQTKQLQNSIRSIKYVYTHGIEEPEHNHQVIQLLHIIKGVIRVYANGRCWVIPPSRGLLIPAGVTHSLIAIGNVDVRTIFIDPIARADLTNDLGIFQVNPLLRELINTAAEFDDQINPGSREERISELILDELRLLQFTDFNVPIPTSPELKNFCERISESYARPWELADVANVLNVSVRTINRKFHAETGMSFGEWLRRSRLLKSMELMASGYSVTNAALEVGYDSQSSFSITFKNRVGMSPSSFVSYPNEFEMKTI</sequence>